<dbReference type="Gene3D" id="4.10.280.10">
    <property type="entry name" value="Helix-loop-helix DNA-binding domain"/>
    <property type="match status" value="1"/>
</dbReference>
<dbReference type="InterPro" id="IPR018540">
    <property type="entry name" value="Spo0E-like"/>
</dbReference>
<comment type="caution">
    <text evidence="1">The sequence shown here is derived from an EMBL/GenBank/DDBJ whole genome shotgun (WGS) entry which is preliminary data.</text>
</comment>
<dbReference type="InterPro" id="IPR036638">
    <property type="entry name" value="HLH_DNA-bd_sf"/>
</dbReference>
<accession>A0ABW8SF52</accession>
<reference evidence="1 2" key="1">
    <citation type="submission" date="2024-11" db="EMBL/GenBank/DDBJ databases">
        <authorList>
            <person name="Heng Y.C."/>
            <person name="Lim A.C.H."/>
            <person name="Lee J.K.Y."/>
            <person name="Kittelmann S."/>
        </authorList>
    </citation>
    <scope>NUCLEOTIDE SEQUENCE [LARGE SCALE GENOMIC DNA]</scope>
    <source>
        <strain evidence="1 2">WILCCON 0269</strain>
    </source>
</reference>
<evidence type="ECO:0000313" key="1">
    <source>
        <dbReference type="EMBL" id="MFL0194504.1"/>
    </source>
</evidence>
<proteinExistence type="predicted"/>
<sequence>MSKVEAILREIEILRMELGDAIREKKNLLDPHIIKESQKLDLILNEYNKMLKKKISKLDK</sequence>
<keyword evidence="2" id="KW-1185">Reference proteome</keyword>
<protein>
    <submittedName>
        <fullName evidence="1">Aspartyl-phosphate phosphatase Spo0E family protein</fullName>
    </submittedName>
</protein>
<organism evidence="1 2">
    <name type="scientific">Candidatus Clostridium eludens</name>
    <dbReference type="NCBI Taxonomy" id="3381663"/>
    <lineage>
        <taxon>Bacteria</taxon>
        <taxon>Bacillati</taxon>
        <taxon>Bacillota</taxon>
        <taxon>Clostridia</taxon>
        <taxon>Eubacteriales</taxon>
        <taxon>Clostridiaceae</taxon>
        <taxon>Clostridium</taxon>
    </lineage>
</organism>
<dbReference type="SUPFAM" id="SSF140500">
    <property type="entry name" value="BAS1536-like"/>
    <property type="match status" value="1"/>
</dbReference>
<gene>
    <name evidence="1" type="ORF">ACJDU8_02790</name>
</gene>
<dbReference type="Pfam" id="PF09388">
    <property type="entry name" value="SpoOE-like"/>
    <property type="match status" value="1"/>
</dbReference>
<dbReference type="RefSeq" id="WP_406790629.1">
    <property type="nucleotide sequence ID" value="NZ_JBJHZX010000003.1"/>
</dbReference>
<dbReference type="EMBL" id="JBJHZX010000003">
    <property type="protein sequence ID" value="MFL0194504.1"/>
    <property type="molecule type" value="Genomic_DNA"/>
</dbReference>
<evidence type="ECO:0000313" key="2">
    <source>
        <dbReference type="Proteomes" id="UP001623660"/>
    </source>
</evidence>
<dbReference type="Proteomes" id="UP001623660">
    <property type="component" value="Unassembled WGS sequence"/>
</dbReference>
<name>A0ABW8SF52_9CLOT</name>
<dbReference type="InterPro" id="IPR037208">
    <property type="entry name" value="Spo0E-like_sf"/>
</dbReference>